<dbReference type="STRING" id="208439.AJAP_12075"/>
<dbReference type="RefSeq" id="WP_038510703.1">
    <property type="nucleotide sequence ID" value="NZ_CP008953.1"/>
</dbReference>
<dbReference type="HOGENOM" id="CLU_2353692_0_0_11"/>
<organism evidence="2 3">
    <name type="scientific">Amycolatopsis japonica</name>
    <dbReference type="NCBI Taxonomy" id="208439"/>
    <lineage>
        <taxon>Bacteria</taxon>
        <taxon>Bacillati</taxon>
        <taxon>Actinomycetota</taxon>
        <taxon>Actinomycetes</taxon>
        <taxon>Pseudonocardiales</taxon>
        <taxon>Pseudonocardiaceae</taxon>
        <taxon>Amycolatopsis</taxon>
        <taxon>Amycolatopsis japonica group</taxon>
    </lineage>
</organism>
<dbReference type="AlphaFoldDB" id="A0A075UMF0"/>
<feature type="transmembrane region" description="Helical" evidence="1">
    <location>
        <begin position="61"/>
        <end position="79"/>
    </location>
</feature>
<dbReference type="Proteomes" id="UP000028492">
    <property type="component" value="Chromosome"/>
</dbReference>
<keyword evidence="1" id="KW-0472">Membrane</keyword>
<gene>
    <name evidence="2" type="ORF">AJAP_12075</name>
</gene>
<keyword evidence="1" id="KW-0812">Transmembrane</keyword>
<keyword evidence="1" id="KW-1133">Transmembrane helix</keyword>
<feature type="transmembrane region" description="Helical" evidence="1">
    <location>
        <begin position="29"/>
        <end position="49"/>
    </location>
</feature>
<name>A0A075UMF0_9PSEU</name>
<proteinExistence type="predicted"/>
<sequence>MADSVFARIFGADASTDDGVARLIRLIRCLALIGLCLVAVLTAACVVLFGQVPKSASPLRIVAGIAPWIGMAVVGVRAVRRRRAASDRGSLDRSPS</sequence>
<reference evidence="2 3" key="1">
    <citation type="journal article" date="2014" name="J. Biotechnol.">
        <title>Complete genome sequence of the actinobacterium Amycolatopsis japonica MG417-CF17(T) (=DSM 44213T) producing (S,S)-N,N'-ethylenediaminedisuccinic acid.</title>
        <authorList>
            <person name="Stegmann E."/>
            <person name="Albersmeier A."/>
            <person name="Spohn M."/>
            <person name="Gert H."/>
            <person name="Weber T."/>
            <person name="Wohlleben W."/>
            <person name="Kalinowski J."/>
            <person name="Ruckert C."/>
        </authorList>
    </citation>
    <scope>NUCLEOTIDE SEQUENCE [LARGE SCALE GENOMIC DNA]</scope>
    <source>
        <strain evidence="3">MG417-CF17 (DSM 44213)</strain>
    </source>
</reference>
<protein>
    <submittedName>
        <fullName evidence="2">Putative membrane protein</fullName>
    </submittedName>
</protein>
<evidence type="ECO:0000256" key="1">
    <source>
        <dbReference type="SAM" id="Phobius"/>
    </source>
</evidence>
<keyword evidence="3" id="KW-1185">Reference proteome</keyword>
<evidence type="ECO:0000313" key="3">
    <source>
        <dbReference type="Proteomes" id="UP000028492"/>
    </source>
</evidence>
<accession>A0A075UMF0</accession>
<dbReference type="EMBL" id="CP008953">
    <property type="protein sequence ID" value="AIG75297.1"/>
    <property type="molecule type" value="Genomic_DNA"/>
</dbReference>
<dbReference type="KEGG" id="aja:AJAP_12075"/>
<evidence type="ECO:0000313" key="2">
    <source>
        <dbReference type="EMBL" id="AIG75297.1"/>
    </source>
</evidence>